<dbReference type="Proteomes" id="UP001165121">
    <property type="component" value="Unassembled WGS sequence"/>
</dbReference>
<dbReference type="Gene3D" id="3.10.10.10">
    <property type="entry name" value="HIV Type 1 Reverse Transcriptase, subunit A, domain 1"/>
    <property type="match status" value="1"/>
</dbReference>
<comment type="caution">
    <text evidence="1">The sequence shown here is derived from an EMBL/GenBank/DDBJ whole genome shotgun (WGS) entry which is preliminary data.</text>
</comment>
<evidence type="ECO:0000313" key="1">
    <source>
        <dbReference type="EMBL" id="GMG17955.1"/>
    </source>
</evidence>
<sequence>MPGAYWFSTMELMSAYNQVHMREEDIKYTAFQASNGLWELHEVSAQDVLRDNKLYAKHVKCVFSANEIPFLSDFIGRNGVGMDPYKVQTIKDWRVPQIQEGVHSFLGLNSYVPRFGPEYTSLAVTMFTLLKMQHKRNAKIHLSDEQLINFKELKRRLGNPPVVHLPDFSQHWLSVIKDDSTSYSPASMPGSQLSFGNN</sequence>
<reference evidence="1" key="1">
    <citation type="submission" date="2023-04" db="EMBL/GenBank/DDBJ databases">
        <title>Phytophthora fragariaefolia NBRC 109709.</title>
        <authorList>
            <person name="Ichikawa N."/>
            <person name="Sato H."/>
            <person name="Tonouchi N."/>
        </authorList>
    </citation>
    <scope>NUCLEOTIDE SEQUENCE</scope>
    <source>
        <strain evidence="1">NBRC 109709</strain>
    </source>
</reference>
<dbReference type="OrthoDB" id="161002at2759"/>
<proteinExistence type="predicted"/>
<dbReference type="PANTHER" id="PTHR37984">
    <property type="entry name" value="PROTEIN CBG26694"/>
    <property type="match status" value="1"/>
</dbReference>
<dbReference type="InterPro" id="IPR043502">
    <property type="entry name" value="DNA/RNA_pol_sf"/>
</dbReference>
<dbReference type="InterPro" id="IPR050951">
    <property type="entry name" value="Retrovirus_Pol_polyprotein"/>
</dbReference>
<dbReference type="InterPro" id="IPR043128">
    <property type="entry name" value="Rev_trsase/Diguanyl_cyclase"/>
</dbReference>
<dbReference type="PANTHER" id="PTHR37984:SF5">
    <property type="entry name" value="PROTEIN NYNRIN-LIKE"/>
    <property type="match status" value="1"/>
</dbReference>
<dbReference type="SUPFAM" id="SSF56672">
    <property type="entry name" value="DNA/RNA polymerases"/>
    <property type="match status" value="1"/>
</dbReference>
<organism evidence="1 2">
    <name type="scientific">Phytophthora fragariaefolia</name>
    <dbReference type="NCBI Taxonomy" id="1490495"/>
    <lineage>
        <taxon>Eukaryota</taxon>
        <taxon>Sar</taxon>
        <taxon>Stramenopiles</taxon>
        <taxon>Oomycota</taxon>
        <taxon>Peronosporomycetes</taxon>
        <taxon>Peronosporales</taxon>
        <taxon>Peronosporaceae</taxon>
        <taxon>Phytophthora</taxon>
    </lineage>
</organism>
<protein>
    <submittedName>
        <fullName evidence="1">Unnamed protein product</fullName>
    </submittedName>
</protein>
<dbReference type="EMBL" id="BSXT01019168">
    <property type="protein sequence ID" value="GMG17955.1"/>
    <property type="molecule type" value="Genomic_DNA"/>
</dbReference>
<keyword evidence="2" id="KW-1185">Reference proteome</keyword>
<name>A0A9W7DC70_9STRA</name>
<dbReference type="AlphaFoldDB" id="A0A9W7DC70"/>
<dbReference type="Gene3D" id="3.30.70.270">
    <property type="match status" value="2"/>
</dbReference>
<evidence type="ECO:0000313" key="2">
    <source>
        <dbReference type="Proteomes" id="UP001165121"/>
    </source>
</evidence>
<gene>
    <name evidence="1" type="ORF">Pfra01_003047100</name>
</gene>
<accession>A0A9W7DC70</accession>